<accession>A0ABS3RCN3</accession>
<name>A0ABS3RCN3_9ACTN</name>
<gene>
    <name evidence="1" type="ORF">J4557_41410</name>
</gene>
<keyword evidence="2" id="KW-1185">Reference proteome</keyword>
<sequence length="89" mass="9826">MGRNKRSKHHGPTCRIKIDLRDIPWAGDRETAIAALLQRPGVLEADVDPVTRKAVVIHDAHAEVSELWNWLVECRTHGQGGRGDDASAP</sequence>
<proteinExistence type="predicted"/>
<evidence type="ECO:0000313" key="1">
    <source>
        <dbReference type="EMBL" id="MBO2443999.1"/>
    </source>
</evidence>
<dbReference type="InterPro" id="IPR036163">
    <property type="entry name" value="HMA_dom_sf"/>
</dbReference>
<organism evidence="1 2">
    <name type="scientific">Actinomadura nitritigenes</name>
    <dbReference type="NCBI Taxonomy" id="134602"/>
    <lineage>
        <taxon>Bacteria</taxon>
        <taxon>Bacillati</taxon>
        <taxon>Actinomycetota</taxon>
        <taxon>Actinomycetes</taxon>
        <taxon>Streptosporangiales</taxon>
        <taxon>Thermomonosporaceae</taxon>
        <taxon>Actinomadura</taxon>
    </lineage>
</organism>
<comment type="caution">
    <text evidence="1">The sequence shown here is derived from an EMBL/GenBank/DDBJ whole genome shotgun (WGS) entry which is preliminary data.</text>
</comment>
<reference evidence="1 2" key="1">
    <citation type="submission" date="2021-03" db="EMBL/GenBank/DDBJ databases">
        <authorList>
            <person name="Kanchanasin P."/>
            <person name="Saeng-In P."/>
            <person name="Phongsopitanun W."/>
            <person name="Yuki M."/>
            <person name="Kudo T."/>
            <person name="Ohkuma M."/>
            <person name="Tanasupawat S."/>
        </authorList>
    </citation>
    <scope>NUCLEOTIDE SEQUENCE [LARGE SCALE GENOMIC DNA]</scope>
    <source>
        <strain evidence="1 2">L46</strain>
    </source>
</reference>
<evidence type="ECO:0000313" key="2">
    <source>
        <dbReference type="Proteomes" id="UP000666915"/>
    </source>
</evidence>
<dbReference type="CDD" id="cd00371">
    <property type="entry name" value="HMA"/>
    <property type="match status" value="1"/>
</dbReference>
<dbReference type="EMBL" id="JAGEOK010000039">
    <property type="protein sequence ID" value="MBO2443999.1"/>
    <property type="molecule type" value="Genomic_DNA"/>
</dbReference>
<dbReference type="Proteomes" id="UP000666915">
    <property type="component" value="Unassembled WGS sequence"/>
</dbReference>
<dbReference type="InterPro" id="IPR006121">
    <property type="entry name" value="HMA_dom"/>
</dbReference>
<dbReference type="RefSeq" id="WP_208272306.1">
    <property type="nucleotide sequence ID" value="NZ_BAAAGM010000025.1"/>
</dbReference>
<dbReference type="SUPFAM" id="SSF55008">
    <property type="entry name" value="HMA, heavy metal-associated domain"/>
    <property type="match status" value="1"/>
</dbReference>
<protein>
    <submittedName>
        <fullName evidence="1">Heavy-metal-associated domain-containing protein</fullName>
    </submittedName>
</protein>